<dbReference type="Proteomes" id="UP001595814">
    <property type="component" value="Unassembled WGS sequence"/>
</dbReference>
<reference evidence="2" key="1">
    <citation type="journal article" date="2019" name="Int. J. Syst. Evol. Microbiol.">
        <title>The Global Catalogue of Microorganisms (GCM) 10K type strain sequencing project: providing services to taxonomists for standard genome sequencing and annotation.</title>
        <authorList>
            <consortium name="The Broad Institute Genomics Platform"/>
            <consortium name="The Broad Institute Genome Sequencing Center for Infectious Disease"/>
            <person name="Wu L."/>
            <person name="Ma J."/>
        </authorList>
    </citation>
    <scope>NUCLEOTIDE SEQUENCE [LARGE SCALE GENOMIC DNA]</scope>
    <source>
        <strain evidence="2">CECT 7477</strain>
    </source>
</reference>
<name>A0ABV8JTG5_9FLAO</name>
<keyword evidence="2" id="KW-1185">Reference proteome</keyword>
<evidence type="ECO:0000313" key="1">
    <source>
        <dbReference type="EMBL" id="MFC4095843.1"/>
    </source>
</evidence>
<protein>
    <submittedName>
        <fullName evidence="1">Uncharacterized protein</fullName>
    </submittedName>
</protein>
<evidence type="ECO:0000313" key="2">
    <source>
        <dbReference type="Proteomes" id="UP001595814"/>
    </source>
</evidence>
<accession>A0ABV8JTG5</accession>
<dbReference type="RefSeq" id="WP_192460512.1">
    <property type="nucleotide sequence ID" value="NZ_JACYFJ010000001.1"/>
</dbReference>
<sequence length="483" mass="56551">MKGILEIMDTFSKDDESRFISYLKEKNQRGDVKNMTLFKMLLKGNTSEIDQKLYGKSAKNALHALSKRLYDAMVDFTATKSFAGETSEELEILKLLLAGRIFFEHEKNKIAFKVIEKAQKKAMTLDAYAILAEIYYTKIQFSHLNPKNNLTEIIDQANSNLVHFQKEQRLNMAYARIKDQQLNQKGTFIGSIIENVFQEFNIEIDGQLSYKSLYQITIIATTAATLQSDYHKLKHFLDRVQQILEEKKNTADKNLYYKIQLLNLLAYSSFRNRDFKRTRLLITTLEEELQKGYADQFSEKVFLLKGLVANFTGCPNEAISILDPQKENSLEAMLALAMCLFQQQKKEQAYTIIKKMHHTDGWYIKKAGIMWVLKKNLMELLLLIDLDKLDIFILKLNRFKRNYGSVLKDLKEDRVLIFISLITRYYENPKQVTTNAFKAEMEHMFNWKAHEEEDIYVMSFYAWLKAKMERRDVYEVTLELANA</sequence>
<dbReference type="EMBL" id="JBHSAW010000004">
    <property type="protein sequence ID" value="MFC4095843.1"/>
    <property type="molecule type" value="Genomic_DNA"/>
</dbReference>
<gene>
    <name evidence="1" type="ORF">ACFOUT_08155</name>
</gene>
<proteinExistence type="predicted"/>
<organism evidence="1 2">
    <name type="scientific">Euzebyella saccharophila</name>
    <dbReference type="NCBI Taxonomy" id="679664"/>
    <lineage>
        <taxon>Bacteria</taxon>
        <taxon>Pseudomonadati</taxon>
        <taxon>Bacteroidota</taxon>
        <taxon>Flavobacteriia</taxon>
        <taxon>Flavobacteriales</taxon>
        <taxon>Flavobacteriaceae</taxon>
        <taxon>Euzebyella</taxon>
    </lineage>
</organism>
<comment type="caution">
    <text evidence="1">The sequence shown here is derived from an EMBL/GenBank/DDBJ whole genome shotgun (WGS) entry which is preliminary data.</text>
</comment>